<dbReference type="Proteomes" id="UP001223886">
    <property type="component" value="Unassembled WGS sequence"/>
</dbReference>
<dbReference type="EMBL" id="JAURUP010000006">
    <property type="protein sequence ID" value="MDP9750304.1"/>
    <property type="molecule type" value="Genomic_DNA"/>
</dbReference>
<reference evidence="1 2" key="1">
    <citation type="submission" date="2023-07" db="EMBL/GenBank/DDBJ databases">
        <title>Genomic Encyclopedia of Type Strains, Phase IV (KMG-IV): sequencing the most valuable type-strain genomes for metagenomic binning, comparative biology and taxonomic classification.</title>
        <authorList>
            <person name="Goeker M."/>
        </authorList>
    </citation>
    <scope>NUCLEOTIDE SEQUENCE [LARGE SCALE GENOMIC DNA]</scope>
    <source>
        <strain evidence="1 2">DSM 25963</strain>
    </source>
</reference>
<sequence>MLTLLLASFCFCWLKGASQLAKVVLTKMQYGFRTRKEDKELDDVLSNLKGKERTDFIRDALYFYIRNKNIIEQLSKDISEVKEMLKKQFSVSNVNKDVPKNNHKKENKNEEILRGLVNDFLNM</sequence>
<name>A0ABT9M2H6_9THEO</name>
<dbReference type="RefSeq" id="WP_307680920.1">
    <property type="nucleotide sequence ID" value="NZ_JAURUP010000006.1"/>
</dbReference>
<gene>
    <name evidence="1" type="ORF">J2S24_000772</name>
</gene>
<keyword evidence="2" id="KW-1185">Reference proteome</keyword>
<evidence type="ECO:0000313" key="2">
    <source>
        <dbReference type="Proteomes" id="UP001223886"/>
    </source>
</evidence>
<proteinExistence type="predicted"/>
<accession>A0ABT9M2H6</accession>
<evidence type="ECO:0000313" key="1">
    <source>
        <dbReference type="EMBL" id="MDP9750304.1"/>
    </source>
</evidence>
<organism evidence="1 2">
    <name type="scientific">Thermoanaerobacter pentosaceus</name>
    <dbReference type="NCBI Taxonomy" id="694059"/>
    <lineage>
        <taxon>Bacteria</taxon>
        <taxon>Bacillati</taxon>
        <taxon>Bacillota</taxon>
        <taxon>Clostridia</taxon>
        <taxon>Thermoanaerobacterales</taxon>
        <taxon>Thermoanaerobacteraceae</taxon>
        <taxon>Thermoanaerobacter</taxon>
    </lineage>
</organism>
<protein>
    <submittedName>
        <fullName evidence="1">K+ transporter</fullName>
    </submittedName>
</protein>
<comment type="caution">
    <text evidence="1">The sequence shown here is derived from an EMBL/GenBank/DDBJ whole genome shotgun (WGS) entry which is preliminary data.</text>
</comment>